<keyword evidence="2" id="KW-0408">Iron</keyword>
<reference evidence="3" key="1">
    <citation type="submission" date="2018-05" db="EMBL/GenBank/DDBJ databases">
        <authorList>
            <person name="Lanie J.A."/>
            <person name="Ng W.-L."/>
            <person name="Kazmierczak K.M."/>
            <person name="Andrzejewski T.M."/>
            <person name="Davidsen T.M."/>
            <person name="Wayne K.J."/>
            <person name="Tettelin H."/>
            <person name="Glass J.I."/>
            <person name="Rusch D."/>
            <person name="Podicherti R."/>
            <person name="Tsui H.-C.T."/>
            <person name="Winkler M.E."/>
        </authorList>
    </citation>
    <scope>NUCLEOTIDE SEQUENCE</scope>
</reference>
<dbReference type="AlphaFoldDB" id="A0A381VEI6"/>
<dbReference type="PANTHER" id="PTHR20883">
    <property type="entry name" value="PHYTANOYL-COA DIOXYGENASE DOMAIN CONTAINING 1"/>
    <property type="match status" value="1"/>
</dbReference>
<name>A0A381VEI6_9ZZZZ</name>
<dbReference type="GO" id="GO:0046872">
    <property type="term" value="F:metal ion binding"/>
    <property type="evidence" value="ECO:0007669"/>
    <property type="project" value="UniProtKB-KW"/>
</dbReference>
<dbReference type="Pfam" id="PF05721">
    <property type="entry name" value="PhyH"/>
    <property type="match status" value="1"/>
</dbReference>
<gene>
    <name evidence="3" type="ORF">METZ01_LOCUS91428</name>
</gene>
<evidence type="ECO:0008006" key="4">
    <source>
        <dbReference type="Google" id="ProtNLM"/>
    </source>
</evidence>
<proteinExistence type="predicted"/>
<dbReference type="SUPFAM" id="SSF51197">
    <property type="entry name" value="Clavaminate synthase-like"/>
    <property type="match status" value="1"/>
</dbReference>
<organism evidence="3">
    <name type="scientific">marine metagenome</name>
    <dbReference type="NCBI Taxonomy" id="408172"/>
    <lineage>
        <taxon>unclassified sequences</taxon>
        <taxon>metagenomes</taxon>
        <taxon>ecological metagenomes</taxon>
    </lineage>
</organism>
<accession>A0A381VEI6</accession>
<evidence type="ECO:0000256" key="1">
    <source>
        <dbReference type="ARBA" id="ARBA00022723"/>
    </source>
</evidence>
<dbReference type="EMBL" id="UINC01008576">
    <property type="protein sequence ID" value="SVA38574.1"/>
    <property type="molecule type" value="Genomic_DNA"/>
</dbReference>
<protein>
    <recommendedName>
        <fullName evidence="4">Fe2OG dioxygenase domain-containing protein</fullName>
    </recommendedName>
</protein>
<sequence length="278" mass="31535">MTYSLKADCVDHDVLTVAKESYEAEGYCIVDNVYPPTELDVMDTFFEDFKTQDHKAFGDHIGTDDGLADNHTVGFDDIDPSKELLRAMHPHRFSPQVKQWYLHPRIAQVLAFLLERPALAAQTMYYYKPPQSVGQGMHQDNFFLLSKPATCIATWTPLDDTDQENGCLKVVQGSHREEILCPSIKGDKKNSILDMVQEPNIIPICMKRGQTLFFSGQLIHGSEPNYSHTRSRRTFIGHYVDNMTENLAKFYHPVLDMQGQVVSHVAIDQNGGPCQEVR</sequence>
<keyword evidence="1" id="KW-0479">Metal-binding</keyword>
<dbReference type="InterPro" id="IPR008775">
    <property type="entry name" value="Phytyl_CoA_dOase-like"/>
</dbReference>
<evidence type="ECO:0000313" key="3">
    <source>
        <dbReference type="EMBL" id="SVA38574.1"/>
    </source>
</evidence>
<dbReference type="Gene3D" id="2.60.120.620">
    <property type="entry name" value="q2cbj1_9rhob like domain"/>
    <property type="match status" value="1"/>
</dbReference>
<dbReference type="PANTHER" id="PTHR20883:SF15">
    <property type="entry name" value="PHYTANOYL-COA DIOXYGENASE DOMAIN-CONTAINING PROTEIN 1"/>
    <property type="match status" value="1"/>
</dbReference>
<evidence type="ECO:0000256" key="2">
    <source>
        <dbReference type="ARBA" id="ARBA00023004"/>
    </source>
</evidence>